<proteinExistence type="predicted"/>
<comment type="caution">
    <text evidence="1">The sequence shown here is derived from an EMBL/GenBank/DDBJ whole genome shotgun (WGS) entry which is preliminary data.</text>
</comment>
<reference evidence="2" key="1">
    <citation type="journal article" date="2019" name="Int. J. Syst. Evol. Microbiol.">
        <title>The Global Catalogue of Microorganisms (GCM) 10K type strain sequencing project: providing services to taxonomists for standard genome sequencing and annotation.</title>
        <authorList>
            <consortium name="The Broad Institute Genomics Platform"/>
            <consortium name="The Broad Institute Genome Sequencing Center for Infectious Disease"/>
            <person name="Wu L."/>
            <person name="Ma J."/>
        </authorList>
    </citation>
    <scope>NUCLEOTIDE SEQUENCE [LARGE SCALE GENOMIC DNA]</scope>
    <source>
        <strain evidence="2">JCM 17630</strain>
    </source>
</reference>
<keyword evidence="2" id="KW-1185">Reference proteome</keyword>
<evidence type="ECO:0000313" key="1">
    <source>
        <dbReference type="EMBL" id="GAA4232101.1"/>
    </source>
</evidence>
<dbReference type="Proteomes" id="UP001501496">
    <property type="component" value="Unassembled WGS sequence"/>
</dbReference>
<name>A0ABP8C1Q2_9FLAO</name>
<sequence>MKGKEKIEGIRNNHFLTNINMTLCADFFVKTNDEKIENIQHHFAKMYVRELFYELNLTHKTKLSVFLKTNNF</sequence>
<dbReference type="EMBL" id="BAABCA010000001">
    <property type="protein sequence ID" value="GAA4232101.1"/>
    <property type="molecule type" value="Genomic_DNA"/>
</dbReference>
<accession>A0ABP8C1Q2</accession>
<evidence type="ECO:0000313" key="2">
    <source>
        <dbReference type="Proteomes" id="UP001501496"/>
    </source>
</evidence>
<gene>
    <name evidence="1" type="ORF">GCM10022291_06060</name>
</gene>
<dbReference type="RefSeq" id="WP_344786591.1">
    <property type="nucleotide sequence ID" value="NZ_BAABCA010000001.1"/>
</dbReference>
<protein>
    <submittedName>
        <fullName evidence="1">Uncharacterized protein</fullName>
    </submittedName>
</protein>
<organism evidence="1 2">
    <name type="scientific">Postechiella marina</name>
    <dbReference type="NCBI Taxonomy" id="943941"/>
    <lineage>
        <taxon>Bacteria</taxon>
        <taxon>Pseudomonadati</taxon>
        <taxon>Bacteroidota</taxon>
        <taxon>Flavobacteriia</taxon>
        <taxon>Flavobacteriales</taxon>
        <taxon>Flavobacteriaceae</taxon>
        <taxon>Postechiella</taxon>
    </lineage>
</organism>